<reference evidence="2 3" key="1">
    <citation type="submission" date="2014-04" db="EMBL/GenBank/DDBJ databases">
        <authorList>
            <person name="Sears C."/>
            <person name="Carroll K."/>
            <person name="Sack B.R."/>
            <person name="Qadri F."/>
            <person name="Myers L.L."/>
            <person name="Chung G.-T."/>
            <person name="Escheverria P."/>
            <person name="Fraser C.M."/>
            <person name="Sadzewicz L."/>
            <person name="Shefchek K.A."/>
            <person name="Tallon L."/>
            <person name="Das S.P."/>
            <person name="Daugherty S."/>
            <person name="Mongodin E.F."/>
        </authorList>
    </citation>
    <scope>NUCLEOTIDE SEQUENCE [LARGE SCALE GENOMIC DNA]</scope>
    <source>
        <strain evidence="2 3">3776 D15 i</strain>
    </source>
</reference>
<feature type="transmembrane region" description="Helical" evidence="1">
    <location>
        <begin position="24"/>
        <end position="45"/>
    </location>
</feature>
<sequence>MILIHSQSLLIFGIKGAGKENLQFWHIIVYILQLLALLGGFMYLIQV</sequence>
<accession>A0AB34LJ61</accession>
<keyword evidence="1" id="KW-1133">Transmembrane helix</keyword>
<dbReference type="Proteomes" id="UP000027850">
    <property type="component" value="Unassembled WGS sequence"/>
</dbReference>
<name>A0AB34LJ61_PARDI</name>
<proteinExistence type="predicted"/>
<dbReference type="EMBL" id="JNHK01000050">
    <property type="protein sequence ID" value="KDS39995.1"/>
    <property type="molecule type" value="Genomic_DNA"/>
</dbReference>
<keyword evidence="1" id="KW-0472">Membrane</keyword>
<organism evidence="2 3">
    <name type="scientific">Parabacteroides distasonis str. 3776 D15 i</name>
    <dbReference type="NCBI Taxonomy" id="1339342"/>
    <lineage>
        <taxon>Bacteria</taxon>
        <taxon>Pseudomonadati</taxon>
        <taxon>Bacteroidota</taxon>
        <taxon>Bacteroidia</taxon>
        <taxon>Bacteroidales</taxon>
        <taxon>Tannerellaceae</taxon>
        <taxon>Parabacteroides</taxon>
    </lineage>
</organism>
<evidence type="ECO:0000256" key="1">
    <source>
        <dbReference type="SAM" id="Phobius"/>
    </source>
</evidence>
<evidence type="ECO:0000313" key="3">
    <source>
        <dbReference type="Proteomes" id="UP000027850"/>
    </source>
</evidence>
<protein>
    <submittedName>
        <fullName evidence="2">Uncharacterized protein</fullName>
    </submittedName>
</protein>
<evidence type="ECO:0000313" key="2">
    <source>
        <dbReference type="EMBL" id="KDS39995.1"/>
    </source>
</evidence>
<gene>
    <name evidence="2" type="ORF">M091_3984</name>
</gene>
<keyword evidence="1" id="KW-0812">Transmembrane</keyword>
<dbReference type="AlphaFoldDB" id="A0AB34LJ61"/>
<comment type="caution">
    <text evidence="2">The sequence shown here is derived from an EMBL/GenBank/DDBJ whole genome shotgun (WGS) entry which is preliminary data.</text>
</comment>